<comment type="caution">
    <text evidence="2">The sequence shown here is derived from an EMBL/GenBank/DDBJ whole genome shotgun (WGS) entry which is preliminary data.</text>
</comment>
<protein>
    <submittedName>
        <fullName evidence="2">Ribosomal large subunit pseudouridine synthase D</fullName>
    </submittedName>
</protein>
<dbReference type="InterPro" id="IPR050188">
    <property type="entry name" value="RluA_PseudoU_synthase"/>
</dbReference>
<name>J9G9Q3_9ZZZZ</name>
<reference evidence="2" key="1">
    <citation type="journal article" date="2012" name="PLoS ONE">
        <title>Gene sets for utilization of primary and secondary nutrition supplies in the distal gut of endangered iberian lynx.</title>
        <authorList>
            <person name="Alcaide M."/>
            <person name="Messina E."/>
            <person name="Richter M."/>
            <person name="Bargiela R."/>
            <person name="Peplies J."/>
            <person name="Huws S.A."/>
            <person name="Newbold C.J."/>
            <person name="Golyshin P.N."/>
            <person name="Simon M.A."/>
            <person name="Lopez G."/>
            <person name="Yakimov M.M."/>
            <person name="Ferrer M."/>
        </authorList>
    </citation>
    <scope>NUCLEOTIDE SEQUENCE</scope>
</reference>
<dbReference type="SUPFAM" id="SSF55120">
    <property type="entry name" value="Pseudouridine synthase"/>
    <property type="match status" value="1"/>
</dbReference>
<dbReference type="PROSITE" id="PS01129">
    <property type="entry name" value="PSI_RLU"/>
    <property type="match status" value="1"/>
</dbReference>
<dbReference type="PANTHER" id="PTHR21600:SF71">
    <property type="entry name" value="PSEUDOURIDINE SYNTHASE"/>
    <property type="match status" value="1"/>
</dbReference>
<gene>
    <name evidence="2" type="ORF">EVA_08338</name>
</gene>
<sequence>MERIVTYEIRENDQGKELLSFLRSQGFSRHLLTAMKADQKAIRLNGERGYGRTLLKTGDRLTVRILETEASPHIVPKKLPLSILYEDEDLLVINKPADMPVHPSLGNYENTLANAVAYYFASQGKSFVYRCINRLDRDTTGALILAKNALSAAILSSQMKQRQIHRTYLALAKGKTPPSGTISAPIARVEGSTIEREVNFQTGEAAVTHFQR</sequence>
<dbReference type="InterPro" id="IPR020103">
    <property type="entry name" value="PsdUridine_synth_cat_dom_sf"/>
</dbReference>
<dbReference type="InterPro" id="IPR006224">
    <property type="entry name" value="PsdUridine_synth_RluA-like_CS"/>
</dbReference>
<dbReference type="EMBL" id="AMCI01002117">
    <property type="protein sequence ID" value="EJX03554.1"/>
    <property type="molecule type" value="Genomic_DNA"/>
</dbReference>
<organism evidence="2">
    <name type="scientific">gut metagenome</name>
    <dbReference type="NCBI Taxonomy" id="749906"/>
    <lineage>
        <taxon>unclassified sequences</taxon>
        <taxon>metagenomes</taxon>
        <taxon>organismal metagenomes</taxon>
    </lineage>
</organism>
<dbReference type="GO" id="GO:0009982">
    <property type="term" value="F:pseudouridine synthase activity"/>
    <property type="evidence" value="ECO:0007669"/>
    <property type="project" value="InterPro"/>
</dbReference>
<dbReference type="AlphaFoldDB" id="J9G9Q3"/>
<feature type="domain" description="Pseudouridine synthase RsuA/RluA-like" evidence="1">
    <location>
        <begin position="89"/>
        <end position="211"/>
    </location>
</feature>
<dbReference type="CDD" id="cd02869">
    <property type="entry name" value="PseudoU_synth_RluA_like"/>
    <property type="match status" value="1"/>
</dbReference>
<dbReference type="Pfam" id="PF00849">
    <property type="entry name" value="PseudoU_synth_2"/>
    <property type="match status" value="1"/>
</dbReference>
<proteinExistence type="predicted"/>
<feature type="non-terminal residue" evidence="2">
    <location>
        <position position="212"/>
    </location>
</feature>
<dbReference type="GO" id="GO:0003723">
    <property type="term" value="F:RNA binding"/>
    <property type="evidence" value="ECO:0007669"/>
    <property type="project" value="InterPro"/>
</dbReference>
<evidence type="ECO:0000313" key="2">
    <source>
        <dbReference type="EMBL" id="EJX03554.1"/>
    </source>
</evidence>
<dbReference type="InterPro" id="IPR006145">
    <property type="entry name" value="PsdUridine_synth_RsuA/RluA"/>
</dbReference>
<dbReference type="GO" id="GO:0000455">
    <property type="term" value="P:enzyme-directed rRNA pseudouridine synthesis"/>
    <property type="evidence" value="ECO:0007669"/>
    <property type="project" value="TreeGrafter"/>
</dbReference>
<evidence type="ECO:0000259" key="1">
    <source>
        <dbReference type="Pfam" id="PF00849"/>
    </source>
</evidence>
<accession>J9G9Q3</accession>
<dbReference type="Gene3D" id="3.30.2350.10">
    <property type="entry name" value="Pseudouridine synthase"/>
    <property type="match status" value="1"/>
</dbReference>
<dbReference type="PANTHER" id="PTHR21600">
    <property type="entry name" value="MITOCHONDRIAL RNA PSEUDOURIDINE SYNTHASE"/>
    <property type="match status" value="1"/>
</dbReference>